<name>A0A1F5SYJ2_9BACT</name>
<dbReference type="Proteomes" id="UP000179001">
    <property type="component" value="Unassembled WGS sequence"/>
</dbReference>
<dbReference type="InterPro" id="IPR013785">
    <property type="entry name" value="Aldolase_TIM"/>
</dbReference>
<dbReference type="CDD" id="cd01335">
    <property type="entry name" value="Radical_SAM"/>
    <property type="match status" value="1"/>
</dbReference>
<evidence type="ECO:0000313" key="6">
    <source>
        <dbReference type="EMBL" id="OGF31774.1"/>
    </source>
</evidence>
<dbReference type="EMBL" id="MFGJ01000007">
    <property type="protein sequence ID" value="OGF31774.1"/>
    <property type="molecule type" value="Genomic_DNA"/>
</dbReference>
<protein>
    <recommendedName>
        <fullName evidence="5">Radical SAM core domain-containing protein</fullName>
    </recommendedName>
</protein>
<gene>
    <name evidence="6" type="ORF">A2478_04790</name>
</gene>
<proteinExistence type="predicted"/>
<dbReference type="SUPFAM" id="SSF102114">
    <property type="entry name" value="Radical SAM enzymes"/>
    <property type="match status" value="1"/>
</dbReference>
<dbReference type="SFLD" id="SFLDG01067">
    <property type="entry name" value="SPASM/twitch_domain_containing"/>
    <property type="match status" value="1"/>
</dbReference>
<comment type="caution">
    <text evidence="6">The sequence shown here is derived from an EMBL/GenBank/DDBJ whole genome shotgun (WGS) entry which is preliminary data.</text>
</comment>
<dbReference type="InterPro" id="IPR007197">
    <property type="entry name" value="rSAM"/>
</dbReference>
<keyword evidence="4" id="KW-0411">Iron-sulfur</keyword>
<evidence type="ECO:0000256" key="2">
    <source>
        <dbReference type="ARBA" id="ARBA00022723"/>
    </source>
</evidence>
<keyword evidence="1" id="KW-0949">S-adenosyl-L-methionine</keyword>
<dbReference type="PANTHER" id="PTHR11228:SF7">
    <property type="entry name" value="PQQA PEPTIDE CYCLASE"/>
    <property type="match status" value="1"/>
</dbReference>
<dbReference type="GO" id="GO:0003824">
    <property type="term" value="F:catalytic activity"/>
    <property type="evidence" value="ECO:0007669"/>
    <property type="project" value="InterPro"/>
</dbReference>
<evidence type="ECO:0000259" key="5">
    <source>
        <dbReference type="Pfam" id="PF04055"/>
    </source>
</evidence>
<sequence length="349" mass="39942">MVKKFGKIWPIDAVVAVTYRCNARCVMCNIWQIKDFPEIQASEYLKLPATLKDVNISGGEPFLRQDLFLIVKNIKEACPRAHIVISSNGFLVETIKRLLPEIKKIDPDIGLNISIDGIEESQERIRRVAGGWQKNLEVIRFAKDLGLKDLGIGFTLNNENYSETEKVYDFCLRNKLNFSIALAQSSDFYFGGNKYQVNLNKEQLQQSFSFVINKLLKSYNPKNWARAFFVDGLMKISEGKRRPLESKPGDDFFYLDPKGDIYPSVIDNVIMGNITKFTTFDGIWLSAQAEKARIDIKGYESNYWFVCTARTAIMRNPLKVARWIFDQKISGAKSTISKLIKTNNQELTK</sequence>
<dbReference type="AlphaFoldDB" id="A0A1F5SYJ2"/>
<dbReference type="GO" id="GO:0051536">
    <property type="term" value="F:iron-sulfur cluster binding"/>
    <property type="evidence" value="ECO:0007669"/>
    <property type="project" value="UniProtKB-KW"/>
</dbReference>
<dbReference type="InterPro" id="IPR050377">
    <property type="entry name" value="Radical_SAM_PqqE_MftC-like"/>
</dbReference>
<keyword evidence="2" id="KW-0479">Metal-binding</keyword>
<evidence type="ECO:0000313" key="7">
    <source>
        <dbReference type="Proteomes" id="UP000179001"/>
    </source>
</evidence>
<dbReference type="InterPro" id="IPR058240">
    <property type="entry name" value="rSAM_sf"/>
</dbReference>
<evidence type="ECO:0000256" key="4">
    <source>
        <dbReference type="ARBA" id="ARBA00023014"/>
    </source>
</evidence>
<evidence type="ECO:0000256" key="1">
    <source>
        <dbReference type="ARBA" id="ARBA00022691"/>
    </source>
</evidence>
<organism evidence="6 7">
    <name type="scientific">Candidatus Falkowbacteria bacterium RIFOXYC2_FULL_36_12</name>
    <dbReference type="NCBI Taxonomy" id="1798002"/>
    <lineage>
        <taxon>Bacteria</taxon>
        <taxon>Candidatus Falkowiibacteriota</taxon>
    </lineage>
</organism>
<keyword evidence="3" id="KW-0408">Iron</keyword>
<dbReference type="SFLD" id="SFLDS00029">
    <property type="entry name" value="Radical_SAM"/>
    <property type="match status" value="1"/>
</dbReference>
<dbReference type="GO" id="GO:0046872">
    <property type="term" value="F:metal ion binding"/>
    <property type="evidence" value="ECO:0007669"/>
    <property type="project" value="UniProtKB-KW"/>
</dbReference>
<dbReference type="Pfam" id="PF04055">
    <property type="entry name" value="Radical_SAM"/>
    <property type="match status" value="1"/>
</dbReference>
<dbReference type="STRING" id="1798002.A2478_04790"/>
<dbReference type="PANTHER" id="PTHR11228">
    <property type="entry name" value="RADICAL SAM DOMAIN PROTEIN"/>
    <property type="match status" value="1"/>
</dbReference>
<dbReference type="Gene3D" id="3.20.20.70">
    <property type="entry name" value="Aldolase class I"/>
    <property type="match status" value="1"/>
</dbReference>
<feature type="domain" description="Radical SAM core" evidence="5">
    <location>
        <begin position="17"/>
        <end position="171"/>
    </location>
</feature>
<evidence type="ECO:0000256" key="3">
    <source>
        <dbReference type="ARBA" id="ARBA00023004"/>
    </source>
</evidence>
<accession>A0A1F5SYJ2</accession>
<reference evidence="6 7" key="1">
    <citation type="journal article" date="2016" name="Nat. Commun.">
        <title>Thousands of microbial genomes shed light on interconnected biogeochemical processes in an aquifer system.</title>
        <authorList>
            <person name="Anantharaman K."/>
            <person name="Brown C.T."/>
            <person name="Hug L.A."/>
            <person name="Sharon I."/>
            <person name="Castelle C.J."/>
            <person name="Probst A.J."/>
            <person name="Thomas B.C."/>
            <person name="Singh A."/>
            <person name="Wilkins M.J."/>
            <person name="Karaoz U."/>
            <person name="Brodie E.L."/>
            <person name="Williams K.H."/>
            <person name="Hubbard S.S."/>
            <person name="Banfield J.F."/>
        </authorList>
    </citation>
    <scope>NUCLEOTIDE SEQUENCE [LARGE SCALE GENOMIC DNA]</scope>
</reference>